<dbReference type="InterPro" id="IPR001203">
    <property type="entry name" value="OxRdtase_Ald_Fedxn_C"/>
</dbReference>
<evidence type="ECO:0000256" key="1">
    <source>
        <dbReference type="ARBA" id="ARBA00001966"/>
    </source>
</evidence>
<dbReference type="GO" id="GO:0046872">
    <property type="term" value="F:metal ion binding"/>
    <property type="evidence" value="ECO:0007669"/>
    <property type="project" value="UniProtKB-KW"/>
</dbReference>
<keyword evidence="12" id="KW-1185">Reference proteome</keyword>
<evidence type="ECO:0000256" key="2">
    <source>
        <dbReference type="ARBA" id="ARBA00011032"/>
    </source>
</evidence>
<dbReference type="PANTHER" id="PTHR30038">
    <property type="entry name" value="ALDEHYDE FERREDOXIN OXIDOREDUCTASE"/>
    <property type="match status" value="1"/>
</dbReference>
<dbReference type="InterPro" id="IPR036021">
    <property type="entry name" value="Tungsten_al_ferr_oxy-like_C"/>
</dbReference>
<dbReference type="Proteomes" id="UP001056425">
    <property type="component" value="Chromosome"/>
</dbReference>
<name>A0A9E7MAE3_9EURY</name>
<dbReference type="PANTHER" id="PTHR30038:SF7">
    <property type="entry name" value="TUNGSTEN-CONTAINING GLYCERALDEHYDE-3-PHOSPHATE:FERREDOXIN OXIDOREDUCTASE"/>
    <property type="match status" value="1"/>
</dbReference>
<evidence type="ECO:0000313" key="12">
    <source>
        <dbReference type="Proteomes" id="UP001056425"/>
    </source>
</evidence>
<dbReference type="EMBL" id="CP080572">
    <property type="protein sequence ID" value="USH00119.1"/>
    <property type="molecule type" value="Genomic_DNA"/>
</dbReference>
<dbReference type="GO" id="GO:0009055">
    <property type="term" value="F:electron transfer activity"/>
    <property type="evidence" value="ECO:0007669"/>
    <property type="project" value="InterPro"/>
</dbReference>
<evidence type="ECO:0000259" key="10">
    <source>
        <dbReference type="SMART" id="SM00790"/>
    </source>
</evidence>
<dbReference type="RefSeq" id="WP_251949405.1">
    <property type="nucleotide sequence ID" value="NZ_CP080572.1"/>
</dbReference>
<sequence length="654" mass="74427">MEFSVLKINLDGKNVEIEKFEREDVYGIIDYALYLHDEVYRTYKFDDPYDPNNVMVFGKGPFAGSILPGTHRLVFVYKSPLYGGLFPSTMGGAAYQFQKVGVDFVVIEGKGEKPTVILLTNDGERLGVEFHEIELEKLIEIWRGYKEEEGVYAFTQYLIDNFADKFNGMEYRIACVGPASLNSNMGAVFSQTLRKGERVVGSDDWAARGGTGSVLMRAHNVAAIMFGGKAKKKFPKEDIGSIKVTKQIVEGVHKKPMNEVISEKTVKYKYNPKLKTGGTFGGNYPAEGDFVPVLNWQMPYIPKEDRIKIHENIMKYYWEPFNKEAIETKNWTNCGEPCPVVCKKFRKGHHVEYEPYEANGPLSGSIAIYASDISVHAVDAMGFDAISFGGTAAWVLELVYKGLLQPEEVGLSDKPDFDKESLLLKPVEASEKNAKLVAELAHRVAFAETEVAKIIGEGIRRAGEVFDERFKDRLGYGESFKDYGVYTPLGSNGEIVPTMYWAIGNYIPLPIQGRYWTFYQFGVFLEPEELANKIVASALYEYWYDNIGWCRFHRGWAKPVLKALFMEAYGKNVEMEEHAKKMIRKLINFAKKAGYEPVFWDSMRVIDLIAKGAEEFGNERWAERFKKEKVATAKEYLRRVLREYSRLLSVDWVV</sequence>
<dbReference type="SUPFAM" id="SSF48310">
    <property type="entry name" value="Aldehyde ferredoxin oxidoreductase, C-terminal domains"/>
    <property type="match status" value="1"/>
</dbReference>
<dbReference type="KEGG" id="thei:K1720_01135"/>
<dbReference type="InterPro" id="IPR051919">
    <property type="entry name" value="W-dependent_AOR"/>
</dbReference>
<evidence type="ECO:0000256" key="5">
    <source>
        <dbReference type="ARBA" id="ARBA00023002"/>
    </source>
</evidence>
<evidence type="ECO:0000256" key="6">
    <source>
        <dbReference type="ARBA" id="ARBA00023004"/>
    </source>
</evidence>
<organism evidence="11 12">
    <name type="scientific">Thermococcus argininiproducens</name>
    <dbReference type="NCBI Taxonomy" id="2866384"/>
    <lineage>
        <taxon>Archaea</taxon>
        <taxon>Methanobacteriati</taxon>
        <taxon>Methanobacteriota</taxon>
        <taxon>Thermococci</taxon>
        <taxon>Thermococcales</taxon>
        <taxon>Thermococcaceae</taxon>
        <taxon>Thermococcus</taxon>
    </lineage>
</organism>
<comment type="cofactor">
    <cofactor evidence="1">
        <name>[4Fe-4S] cluster</name>
        <dbReference type="ChEBI" id="CHEBI:49883"/>
    </cofactor>
</comment>
<dbReference type="GO" id="GO:0016625">
    <property type="term" value="F:oxidoreductase activity, acting on the aldehyde or oxo group of donors, iron-sulfur protein as acceptor"/>
    <property type="evidence" value="ECO:0007669"/>
    <property type="project" value="InterPro"/>
</dbReference>
<dbReference type="InterPro" id="IPR036503">
    <property type="entry name" value="Ald_Fedxn_OxRdtase_N_sf"/>
</dbReference>
<dbReference type="Pfam" id="PF02730">
    <property type="entry name" value="AFOR_N"/>
    <property type="match status" value="1"/>
</dbReference>
<dbReference type="Gene3D" id="1.10.569.10">
    <property type="entry name" value="Aldehyde Ferredoxin Oxidoreductase Protein, subunit A, domain 2"/>
    <property type="match status" value="1"/>
</dbReference>
<keyword evidence="4" id="KW-0479">Metal-binding</keyword>
<dbReference type="Gene3D" id="3.60.9.10">
    <property type="entry name" value="Aldehyde ferredoxin oxidoreductase, N-terminal domain"/>
    <property type="match status" value="1"/>
</dbReference>
<keyword evidence="3" id="KW-0004">4Fe-4S</keyword>
<accession>A0A9E7MAE3</accession>
<dbReference type="Pfam" id="PF01314">
    <property type="entry name" value="AFOR_C"/>
    <property type="match status" value="1"/>
</dbReference>
<dbReference type="NCBIfam" id="NF040818">
    <property type="entry name" value="GAPOR_Arch"/>
    <property type="match status" value="1"/>
</dbReference>
<keyword evidence="7" id="KW-0411">Iron-sulfur</keyword>
<comment type="cofactor">
    <cofactor evidence="9">
        <name>tungstopterin</name>
        <dbReference type="ChEBI" id="CHEBI:30402"/>
    </cofactor>
</comment>
<evidence type="ECO:0000256" key="8">
    <source>
        <dbReference type="ARBA" id="ARBA00023245"/>
    </source>
</evidence>
<dbReference type="SUPFAM" id="SSF56228">
    <property type="entry name" value="Aldehyde ferredoxin oxidoreductase, N-terminal domain"/>
    <property type="match status" value="1"/>
</dbReference>
<keyword evidence="6" id="KW-0408">Iron</keyword>
<protein>
    <submittedName>
        <fullName evidence="11">Glyceraldehyde-3-phosphate:ferredoxin oxidoreductase</fullName>
    </submittedName>
</protein>
<dbReference type="GeneID" id="72776904"/>
<dbReference type="GO" id="GO:0051539">
    <property type="term" value="F:4 iron, 4 sulfur cluster binding"/>
    <property type="evidence" value="ECO:0007669"/>
    <property type="project" value="UniProtKB-KW"/>
</dbReference>
<dbReference type="InterPro" id="IPR053617">
    <property type="entry name" value="GAPOR"/>
</dbReference>
<keyword evidence="5" id="KW-0560">Oxidoreductase</keyword>
<gene>
    <name evidence="11" type="ORF">K1720_01135</name>
</gene>
<dbReference type="AlphaFoldDB" id="A0A9E7MAE3"/>
<evidence type="ECO:0000256" key="7">
    <source>
        <dbReference type="ARBA" id="ARBA00023014"/>
    </source>
</evidence>
<evidence type="ECO:0000256" key="4">
    <source>
        <dbReference type="ARBA" id="ARBA00022723"/>
    </source>
</evidence>
<proteinExistence type="inferred from homology"/>
<keyword evidence="8" id="KW-0826">Tungsten</keyword>
<evidence type="ECO:0000256" key="9">
    <source>
        <dbReference type="ARBA" id="ARBA00049934"/>
    </source>
</evidence>
<reference evidence="11 12" key="1">
    <citation type="submission" date="2021-08" db="EMBL/GenBank/DDBJ databases">
        <title>Thermococcus onnuriiensis IOH2.</title>
        <authorList>
            <person name="Park Y.-J."/>
        </authorList>
    </citation>
    <scope>NUCLEOTIDE SEQUENCE [LARGE SCALE GENOMIC DNA]</scope>
    <source>
        <strain evidence="11 12">IOH2</strain>
    </source>
</reference>
<dbReference type="InterPro" id="IPR013983">
    <property type="entry name" value="Ald_Fedxn_OxRdtase_N"/>
</dbReference>
<feature type="domain" description="Aldehyde ferredoxin oxidoreductase N-terminal" evidence="10">
    <location>
        <begin position="1"/>
        <end position="229"/>
    </location>
</feature>
<comment type="similarity">
    <text evidence="2">Belongs to the AOR/FOR family.</text>
</comment>
<dbReference type="SMART" id="SM00790">
    <property type="entry name" value="AFOR_N"/>
    <property type="match status" value="1"/>
</dbReference>
<dbReference type="InterPro" id="IPR013984">
    <property type="entry name" value="Ald_Fedxn_OxRdtase_dom2"/>
</dbReference>
<evidence type="ECO:0000313" key="11">
    <source>
        <dbReference type="EMBL" id="USH00119.1"/>
    </source>
</evidence>
<evidence type="ECO:0000256" key="3">
    <source>
        <dbReference type="ARBA" id="ARBA00022485"/>
    </source>
</evidence>